<organism evidence="2 3">
    <name type="scientific">Columbia Basin potato purple top phytoplasma</name>
    <dbReference type="NCBI Taxonomy" id="307134"/>
    <lineage>
        <taxon>Bacteria</taxon>
        <taxon>Bacillati</taxon>
        <taxon>Mycoplasmatota</taxon>
        <taxon>Mollicutes</taxon>
        <taxon>Acholeplasmatales</taxon>
        <taxon>Acholeplasmataceae</taxon>
        <taxon>Candidatus Phytoplasma</taxon>
        <taxon>16SrVI (Clover proliferation group)</taxon>
    </lineage>
</organism>
<feature type="transmembrane region" description="Helical" evidence="1">
    <location>
        <begin position="43"/>
        <end position="67"/>
    </location>
</feature>
<reference evidence="2 3" key="1">
    <citation type="journal article" date="2023" name="Plant">
        <title>Draft Genome Sequence Resource of CBPPT1, a 'Candidatus Phytoplasma trifolii'-Related Strain Associated with Potato Purple Top Disease in the Columbia Basin, U.S.A.</title>
        <authorList>
            <person name="Wei W."/>
            <person name="Shao J."/>
            <person name="Bottner-Parker K.D."/>
            <person name="Zhao Y."/>
        </authorList>
    </citation>
    <scope>NUCLEOTIDE SEQUENCE [LARGE SCALE GENOMIC DNA]</scope>
    <source>
        <strain evidence="2 3">CBPPT1</strain>
    </source>
</reference>
<accession>A0ABT5L8Y8</accession>
<keyword evidence="1" id="KW-0472">Membrane</keyword>
<keyword evidence="3" id="KW-1185">Reference proteome</keyword>
<comment type="caution">
    <text evidence="2">The sequence shown here is derived from an EMBL/GenBank/DDBJ whole genome shotgun (WGS) entry which is preliminary data.</text>
</comment>
<keyword evidence="1" id="KW-0812">Transmembrane</keyword>
<gene>
    <name evidence="2" type="ORF">M8044_000302</name>
</gene>
<name>A0ABT5L8Y8_9MOLU</name>
<protein>
    <recommendedName>
        <fullName evidence="4">Effector</fullName>
    </recommendedName>
</protein>
<evidence type="ECO:0000313" key="3">
    <source>
        <dbReference type="Proteomes" id="UP001221763"/>
    </source>
</evidence>
<evidence type="ECO:0000313" key="2">
    <source>
        <dbReference type="EMBL" id="MDC9032081.1"/>
    </source>
</evidence>
<dbReference type="Proteomes" id="UP001221763">
    <property type="component" value="Unassembled WGS sequence"/>
</dbReference>
<sequence>MFLLKKLEIISQFIIIIFFYKNKKIKVRNLSLMKTKKKQINKNKIKIIILLLIITFILSLTALSIFFQKRKEEIKLENNFPTFEVEIIGGNNQNKYLIPIEIPNLNKEKYDHLINIEHKATLKSNNMEIKEILFLKIQISLDTQNTFYNPEKYFDFQIITTNADKKNKIYSNEERPYYITMKENETQSIIINTQIQQKEILSSDNPRLYLVYDYEIVDQQGKTITGGSNIVSNKISNIVNK</sequence>
<keyword evidence="1" id="KW-1133">Transmembrane helix</keyword>
<dbReference type="EMBL" id="JANHJP010000004">
    <property type="protein sequence ID" value="MDC9032081.1"/>
    <property type="molecule type" value="Genomic_DNA"/>
</dbReference>
<evidence type="ECO:0008006" key="4">
    <source>
        <dbReference type="Google" id="ProtNLM"/>
    </source>
</evidence>
<evidence type="ECO:0000256" key="1">
    <source>
        <dbReference type="SAM" id="Phobius"/>
    </source>
</evidence>
<proteinExistence type="predicted"/>